<comment type="caution">
    <text evidence="1">The sequence shown here is derived from an EMBL/GenBank/DDBJ whole genome shotgun (WGS) entry which is preliminary data.</text>
</comment>
<evidence type="ECO:0000313" key="2">
    <source>
        <dbReference type="Proteomes" id="UP000184267"/>
    </source>
</evidence>
<protein>
    <submittedName>
        <fullName evidence="1">Uncharacterized protein</fullName>
    </submittedName>
</protein>
<dbReference type="Proteomes" id="UP000184267">
    <property type="component" value="Unassembled WGS sequence"/>
</dbReference>
<proteinExistence type="predicted"/>
<sequence>MNGSDVVGNMLKYVRVTYHLTTASWISKESVHAWPQHTLELSRFMTFAIEESPLLNSEGTFKNGVLTFLQEPVLPVIPSIVMLCWGK</sequence>
<organism evidence="1 2">
    <name type="scientific">Trametes pubescens</name>
    <name type="common">White-rot fungus</name>
    <dbReference type="NCBI Taxonomy" id="154538"/>
    <lineage>
        <taxon>Eukaryota</taxon>
        <taxon>Fungi</taxon>
        <taxon>Dikarya</taxon>
        <taxon>Basidiomycota</taxon>
        <taxon>Agaricomycotina</taxon>
        <taxon>Agaricomycetes</taxon>
        <taxon>Polyporales</taxon>
        <taxon>Polyporaceae</taxon>
        <taxon>Trametes</taxon>
    </lineage>
</organism>
<name>A0A1M2VZN4_TRAPU</name>
<dbReference type="AlphaFoldDB" id="A0A1M2VZN4"/>
<gene>
    <name evidence="1" type="ORF">TRAPUB_10459</name>
</gene>
<keyword evidence="2" id="KW-1185">Reference proteome</keyword>
<reference evidence="1 2" key="1">
    <citation type="submission" date="2016-10" db="EMBL/GenBank/DDBJ databases">
        <title>Genome sequence of the basidiomycete white-rot fungus Trametes pubescens.</title>
        <authorList>
            <person name="Makela M.R."/>
            <person name="Granchi Z."/>
            <person name="Peng M."/>
            <person name="De Vries R.P."/>
            <person name="Grigoriev I."/>
            <person name="Riley R."/>
            <person name="Hilden K."/>
        </authorList>
    </citation>
    <scope>NUCLEOTIDE SEQUENCE [LARGE SCALE GENOMIC DNA]</scope>
    <source>
        <strain evidence="1 2">FBCC735</strain>
    </source>
</reference>
<dbReference type="EMBL" id="MNAD01000441">
    <property type="protein sequence ID" value="OJT12982.1"/>
    <property type="molecule type" value="Genomic_DNA"/>
</dbReference>
<evidence type="ECO:0000313" key="1">
    <source>
        <dbReference type="EMBL" id="OJT12982.1"/>
    </source>
</evidence>
<accession>A0A1M2VZN4</accession>